<dbReference type="EMBL" id="GG697335">
    <property type="protein sequence ID" value="EFQ26755.1"/>
    <property type="molecule type" value="Genomic_DNA"/>
</dbReference>
<proteinExistence type="predicted"/>
<dbReference type="RefSeq" id="XP_008090775.1">
    <property type="nucleotide sequence ID" value="XM_008092584.1"/>
</dbReference>
<evidence type="ECO:0000313" key="1">
    <source>
        <dbReference type="EMBL" id="EFQ26755.1"/>
    </source>
</evidence>
<reference evidence="2" key="1">
    <citation type="journal article" date="2012" name="Nat. Genet.">
        <title>Lifestyle transitions in plant pathogenic Colletotrichum fungi deciphered by genome and transcriptome analyses.</title>
        <authorList>
            <person name="O'Connell R.J."/>
            <person name="Thon M.R."/>
            <person name="Hacquard S."/>
            <person name="Amyotte S.G."/>
            <person name="Kleemann J."/>
            <person name="Torres M.F."/>
            <person name="Damm U."/>
            <person name="Buiate E.A."/>
            <person name="Epstein L."/>
            <person name="Alkan N."/>
            <person name="Altmueller J."/>
            <person name="Alvarado-Balderrama L."/>
            <person name="Bauser C.A."/>
            <person name="Becker C."/>
            <person name="Birren B.W."/>
            <person name="Chen Z."/>
            <person name="Choi J."/>
            <person name="Crouch J.A."/>
            <person name="Duvick J.P."/>
            <person name="Farman M.A."/>
            <person name="Gan P."/>
            <person name="Heiman D."/>
            <person name="Henrissat B."/>
            <person name="Howard R.J."/>
            <person name="Kabbage M."/>
            <person name="Koch C."/>
            <person name="Kracher B."/>
            <person name="Kubo Y."/>
            <person name="Law A.D."/>
            <person name="Lebrun M.-H."/>
            <person name="Lee Y.-H."/>
            <person name="Miyara I."/>
            <person name="Moore N."/>
            <person name="Neumann U."/>
            <person name="Nordstroem K."/>
            <person name="Panaccione D.G."/>
            <person name="Panstruga R."/>
            <person name="Place M."/>
            <person name="Proctor R.H."/>
            <person name="Prusky D."/>
            <person name="Rech G."/>
            <person name="Reinhardt R."/>
            <person name="Rollins J.A."/>
            <person name="Rounsley S."/>
            <person name="Schardl C.L."/>
            <person name="Schwartz D.C."/>
            <person name="Shenoy N."/>
            <person name="Shirasu K."/>
            <person name="Sikhakolli U.R."/>
            <person name="Stueber K."/>
            <person name="Sukno S.A."/>
            <person name="Sweigard J.A."/>
            <person name="Takano Y."/>
            <person name="Takahara H."/>
            <person name="Trail F."/>
            <person name="van der Does H.C."/>
            <person name="Voll L.M."/>
            <person name="Will I."/>
            <person name="Young S."/>
            <person name="Zeng Q."/>
            <person name="Zhang J."/>
            <person name="Zhou S."/>
            <person name="Dickman M.B."/>
            <person name="Schulze-Lefert P."/>
            <person name="Ver Loren van Themaat E."/>
            <person name="Ma L.-J."/>
            <person name="Vaillancourt L.J."/>
        </authorList>
    </citation>
    <scope>NUCLEOTIDE SEQUENCE [LARGE SCALE GENOMIC DNA]</scope>
    <source>
        <strain evidence="2">M1.001 / M2 / FGSC 10212</strain>
    </source>
</reference>
<dbReference type="Proteomes" id="UP000008782">
    <property type="component" value="Unassembled WGS sequence"/>
</dbReference>
<keyword evidence="2" id="KW-1185">Reference proteome</keyword>
<accession>E3Q7B7</accession>
<sequence length="67" mass="7611">MFPLADSDFRPMRPPHPLELVDDIVLFANGSMLTRLRDARGPDYHVLSLAVGRLASHQASRKSRRVR</sequence>
<protein>
    <submittedName>
        <fullName evidence="1">Uncharacterized protein</fullName>
    </submittedName>
</protein>
<dbReference type="AlphaFoldDB" id="E3Q7B7"/>
<dbReference type="HOGENOM" id="CLU_2812184_0_0_1"/>
<name>E3Q7B7_COLGM</name>
<organism evidence="2">
    <name type="scientific">Colletotrichum graminicola (strain M1.001 / M2 / FGSC 10212)</name>
    <name type="common">Maize anthracnose fungus</name>
    <name type="synonym">Glomerella graminicola</name>
    <dbReference type="NCBI Taxonomy" id="645133"/>
    <lineage>
        <taxon>Eukaryota</taxon>
        <taxon>Fungi</taxon>
        <taxon>Dikarya</taxon>
        <taxon>Ascomycota</taxon>
        <taxon>Pezizomycotina</taxon>
        <taxon>Sordariomycetes</taxon>
        <taxon>Hypocreomycetidae</taxon>
        <taxon>Glomerellales</taxon>
        <taxon>Glomerellaceae</taxon>
        <taxon>Colletotrichum</taxon>
        <taxon>Colletotrichum graminicola species complex</taxon>
    </lineage>
</organism>
<evidence type="ECO:0000313" key="2">
    <source>
        <dbReference type="Proteomes" id="UP000008782"/>
    </source>
</evidence>
<dbReference type="GeneID" id="24407940"/>
<gene>
    <name evidence="1" type="ORF">GLRG_02575</name>
</gene>
<dbReference type="VEuPathDB" id="FungiDB:GLRG_02575"/>